<feature type="domain" description="Glycosyl transferase CAP10" evidence="5">
    <location>
        <begin position="698"/>
        <end position="1008"/>
    </location>
</feature>
<organism evidence="6 7">
    <name type="scientific">Penicillium argentinense</name>
    <dbReference type="NCBI Taxonomy" id="1131581"/>
    <lineage>
        <taxon>Eukaryota</taxon>
        <taxon>Fungi</taxon>
        <taxon>Dikarya</taxon>
        <taxon>Ascomycota</taxon>
        <taxon>Pezizomycotina</taxon>
        <taxon>Eurotiomycetes</taxon>
        <taxon>Eurotiomycetidae</taxon>
        <taxon>Eurotiales</taxon>
        <taxon>Aspergillaceae</taxon>
        <taxon>Penicillium</taxon>
    </lineage>
</organism>
<proteinExistence type="inferred from homology"/>
<feature type="transmembrane region" description="Helical" evidence="4">
    <location>
        <begin position="386"/>
        <end position="408"/>
    </location>
</feature>
<dbReference type="EMBL" id="JAPQKI010000010">
    <property type="protein sequence ID" value="KAJ5086080.1"/>
    <property type="molecule type" value="Genomic_DNA"/>
</dbReference>
<dbReference type="GeneID" id="81362321"/>
<keyword evidence="7" id="KW-1185">Reference proteome</keyword>
<evidence type="ECO:0000256" key="2">
    <source>
        <dbReference type="ARBA" id="ARBA00022679"/>
    </source>
</evidence>
<feature type="transmembrane region" description="Helical" evidence="4">
    <location>
        <begin position="215"/>
        <end position="236"/>
    </location>
</feature>
<feature type="transmembrane region" description="Helical" evidence="4">
    <location>
        <begin position="420"/>
        <end position="439"/>
    </location>
</feature>
<dbReference type="GO" id="GO:0016740">
    <property type="term" value="F:transferase activity"/>
    <property type="evidence" value="ECO:0007669"/>
    <property type="project" value="UniProtKB-KW"/>
</dbReference>
<accession>A0A9W9EQK9</accession>
<feature type="transmembrane region" description="Helical" evidence="4">
    <location>
        <begin position="128"/>
        <end position="146"/>
    </location>
</feature>
<feature type="transmembrane region" description="Helical" evidence="4">
    <location>
        <begin position="256"/>
        <end position="273"/>
    </location>
</feature>
<reference evidence="6" key="2">
    <citation type="journal article" date="2023" name="IMA Fungus">
        <title>Comparative genomic study of the Penicillium genus elucidates a diverse pangenome and 15 lateral gene transfer events.</title>
        <authorList>
            <person name="Petersen C."/>
            <person name="Sorensen T."/>
            <person name="Nielsen M.R."/>
            <person name="Sondergaard T.E."/>
            <person name="Sorensen J.L."/>
            <person name="Fitzpatrick D.A."/>
            <person name="Frisvad J.C."/>
            <person name="Nielsen K.L."/>
        </authorList>
    </citation>
    <scope>NUCLEOTIDE SEQUENCE</scope>
    <source>
        <strain evidence="6">IBT 30761</strain>
    </source>
</reference>
<evidence type="ECO:0000256" key="3">
    <source>
        <dbReference type="SAM" id="MobiDB-lite"/>
    </source>
</evidence>
<comment type="caution">
    <text evidence="6">The sequence shown here is derived from an EMBL/GenBank/DDBJ whole genome shotgun (WGS) entry which is preliminary data.</text>
</comment>
<dbReference type="AlphaFoldDB" id="A0A9W9EQK9"/>
<sequence length="1018" mass="114870">MVLLSADTGLKVCVGVFFLSSFFLATSYNATFAFGKPTFALGEATRADFPDRPVSTAVLVCFIVGAVFLGLGQFLPTTSRTSSPSKRAGVPLAEQFELSSRTSSRTSLSSFSSPILGSSEDRAPVRSLYWWKFGLLVVLFCLRVELFRQISLASECTPAGYAYTIPFVISVYDFWRHQRRRPKDEYVHSHRFQTPAIQVAYSCCRRGLYYFTQSSYRGILAATLILIGGYAAASFYDGTRSTYICPIVLRVASRVQGFRLLNVLLDSILLIGVTELCQNDSGFEGIRRKRTFLSLGAGLLGAALLWTIIGGFVSNSRPEYIGQPLLDPRYSRSAFSQAVLVLLFALSAWQLLPQFGILGLSIIGGFVFTYFSATSALLMGQMPFPFISLAHSIIPLVASGTGVVLFLLSRIISDEESKALFRANIALQILVVFLCFLGLCVTSTKHHLTHTHPIDLLIHEGSVQYEDYLAKAGASQTLEAAVIEYRRRYQQHPPPGFDKWYQYANERSSVIIDEFDQIYKNLLPFRALDPSHIRETTHQLATNPFNDLGAISIRNGKPEVQEGIKPTHAWMVKGAAQMIEKFSEHLPDMDIVLNLNDEPRVAVPWAKALPLKREARLREATSEAELVDTWSSKRKDGWRSINPAHQTNDTIFTDGAWRGVFDPYVSAICSPSSKARTQRIWNRHDICLDCTEPHTMGQFPVDFNLASDFCHQPDLAYLHGLLISPRLVQELVPVFSQSALSGFSDILFPSPWNYMDKVKYKPSEEFPDPEYHEKDNTLYWVGSTSEGYSQFDEWKGIPRQRFAHLINNNTDNYVSVLLPVNEHSYKYEIMGGSAPVDDLHLKTNVHIADPITRCGDCENQHDELGTISWVDFQNHWSHRYLFDLDGAGFSGRFLPFLQSRSLPMKTGLFRQWFDSRVVSWLHFVPIDIRLHGLWSTLAYFSGVHVSEATSSDADPNKSAPMRMESHTKQGKWIADNGRKWSNVALRKEDMEIYFFRLLLEWGRLTDDRRDVLGYKLPG</sequence>
<dbReference type="InterPro" id="IPR051091">
    <property type="entry name" value="O-Glucosyltr/Glycosyltrsf_90"/>
</dbReference>
<feature type="transmembrane region" description="Helical" evidence="4">
    <location>
        <begin position="293"/>
        <end position="314"/>
    </location>
</feature>
<name>A0A9W9EQK9_9EURO</name>
<keyword evidence="4" id="KW-1133">Transmembrane helix</keyword>
<evidence type="ECO:0000313" key="6">
    <source>
        <dbReference type="EMBL" id="KAJ5086080.1"/>
    </source>
</evidence>
<gene>
    <name evidence="6" type="ORF">N7532_010851</name>
</gene>
<comment type="similarity">
    <text evidence="1">Belongs to the glycosyltransferase 90 family.</text>
</comment>
<evidence type="ECO:0000259" key="5">
    <source>
        <dbReference type="SMART" id="SM00672"/>
    </source>
</evidence>
<keyword evidence="4" id="KW-0812">Transmembrane</keyword>
<feature type="transmembrane region" description="Helical" evidence="4">
    <location>
        <begin position="158"/>
        <end position="175"/>
    </location>
</feature>
<feature type="transmembrane region" description="Helical" evidence="4">
    <location>
        <begin position="357"/>
        <end position="380"/>
    </location>
</feature>
<feature type="transmembrane region" description="Helical" evidence="4">
    <location>
        <begin position="334"/>
        <end position="352"/>
    </location>
</feature>
<keyword evidence="4" id="KW-0472">Membrane</keyword>
<feature type="transmembrane region" description="Helical" evidence="4">
    <location>
        <begin position="12"/>
        <end position="34"/>
    </location>
</feature>
<feature type="region of interest" description="Disordered" evidence="3">
    <location>
        <begin position="948"/>
        <end position="969"/>
    </location>
</feature>
<evidence type="ECO:0000313" key="7">
    <source>
        <dbReference type="Proteomes" id="UP001149074"/>
    </source>
</evidence>
<reference evidence="6" key="1">
    <citation type="submission" date="2022-11" db="EMBL/GenBank/DDBJ databases">
        <authorList>
            <person name="Petersen C."/>
        </authorList>
    </citation>
    <scope>NUCLEOTIDE SEQUENCE</scope>
    <source>
        <strain evidence="6">IBT 30761</strain>
    </source>
</reference>
<evidence type="ECO:0000256" key="1">
    <source>
        <dbReference type="ARBA" id="ARBA00010118"/>
    </source>
</evidence>
<dbReference type="RefSeq" id="XP_056470758.1">
    <property type="nucleotide sequence ID" value="XM_056623342.1"/>
</dbReference>
<protein>
    <recommendedName>
        <fullName evidence="5">Glycosyl transferase CAP10 domain-containing protein</fullName>
    </recommendedName>
</protein>
<dbReference type="PANTHER" id="PTHR12203">
    <property type="entry name" value="KDEL LYS-ASP-GLU-LEU CONTAINING - RELATED"/>
    <property type="match status" value="1"/>
</dbReference>
<dbReference type="Proteomes" id="UP001149074">
    <property type="component" value="Unassembled WGS sequence"/>
</dbReference>
<keyword evidence="2" id="KW-0808">Transferase</keyword>
<dbReference type="OrthoDB" id="541052at2759"/>
<dbReference type="InterPro" id="IPR006598">
    <property type="entry name" value="CAP10"/>
</dbReference>
<dbReference type="SMART" id="SM00672">
    <property type="entry name" value="CAP10"/>
    <property type="match status" value="1"/>
</dbReference>
<dbReference type="PANTHER" id="PTHR12203:SF35">
    <property type="entry name" value="PROTEIN O-GLUCOSYLTRANSFERASE 1"/>
    <property type="match status" value="1"/>
</dbReference>
<evidence type="ECO:0000256" key="4">
    <source>
        <dbReference type="SAM" id="Phobius"/>
    </source>
</evidence>
<feature type="transmembrane region" description="Helical" evidence="4">
    <location>
        <begin position="54"/>
        <end position="75"/>
    </location>
</feature>